<feature type="domain" description="PLAT" evidence="8">
    <location>
        <begin position="102"/>
        <end position="218"/>
    </location>
</feature>
<dbReference type="GO" id="GO:0005524">
    <property type="term" value="F:ATP binding"/>
    <property type="evidence" value="ECO:0007669"/>
    <property type="project" value="UniProtKB-UniRule"/>
</dbReference>
<dbReference type="SUPFAM" id="SSF52540">
    <property type="entry name" value="P-loop containing nucleoside triphosphate hydrolases"/>
    <property type="match status" value="1"/>
</dbReference>
<dbReference type="Gene3D" id="2.60.40.10">
    <property type="entry name" value="Immunoglobulins"/>
    <property type="match status" value="1"/>
</dbReference>
<keyword evidence="1 4" id="KW-0547">Nucleotide-binding</keyword>
<dbReference type="OrthoDB" id="3176171at2759"/>
<feature type="region of interest" description="Disordered" evidence="6">
    <location>
        <begin position="1373"/>
        <end position="1417"/>
    </location>
</feature>
<proteinExistence type="inferred from homology"/>
<dbReference type="GO" id="GO:0007018">
    <property type="term" value="P:microtubule-based movement"/>
    <property type="evidence" value="ECO:0007669"/>
    <property type="project" value="InterPro"/>
</dbReference>
<dbReference type="OMA" id="NEERMSH"/>
<feature type="domain" description="CBM20" evidence="9">
    <location>
        <begin position="268"/>
        <end position="398"/>
    </location>
</feature>
<reference evidence="11" key="1">
    <citation type="journal article" date="2019" name="Nat. Commun.">
        <title>Expansion of phycobilisome linker gene families in mesophilic red algae.</title>
        <authorList>
            <person name="Lee J."/>
            <person name="Kim D."/>
            <person name="Bhattacharya D."/>
            <person name="Yoon H.S."/>
        </authorList>
    </citation>
    <scope>NUCLEOTIDE SEQUENCE [LARGE SCALE GENOMIC DNA]</scope>
    <source>
        <strain evidence="11">CCMP 1328</strain>
    </source>
</reference>
<dbReference type="PROSITE" id="PS00411">
    <property type="entry name" value="KINESIN_MOTOR_1"/>
    <property type="match status" value="1"/>
</dbReference>
<dbReference type="InterPro" id="IPR036392">
    <property type="entry name" value="PLAT/LH2_dom_sf"/>
</dbReference>
<evidence type="ECO:0000259" key="9">
    <source>
        <dbReference type="PROSITE" id="PS51166"/>
    </source>
</evidence>
<feature type="compositionally biased region" description="Low complexity" evidence="6">
    <location>
        <begin position="652"/>
        <end position="662"/>
    </location>
</feature>
<dbReference type="PRINTS" id="PR00380">
    <property type="entry name" value="KINESINHEAVY"/>
</dbReference>
<feature type="region of interest" description="Disordered" evidence="6">
    <location>
        <begin position="1316"/>
        <end position="1353"/>
    </location>
</feature>
<dbReference type="PROSITE" id="PS50067">
    <property type="entry name" value="KINESIN_MOTOR_2"/>
    <property type="match status" value="1"/>
</dbReference>
<dbReference type="GO" id="GO:2001070">
    <property type="term" value="F:starch binding"/>
    <property type="evidence" value="ECO:0007669"/>
    <property type="project" value="InterPro"/>
</dbReference>
<organism evidence="10 11">
    <name type="scientific">Porphyridium purpureum</name>
    <name type="common">Red alga</name>
    <name type="synonym">Porphyridium cruentum</name>
    <dbReference type="NCBI Taxonomy" id="35688"/>
    <lineage>
        <taxon>Eukaryota</taxon>
        <taxon>Rhodophyta</taxon>
        <taxon>Bangiophyceae</taxon>
        <taxon>Porphyridiales</taxon>
        <taxon>Porphyridiaceae</taxon>
        <taxon>Porphyridium</taxon>
    </lineage>
</organism>
<dbReference type="Proteomes" id="UP000324585">
    <property type="component" value="Unassembled WGS sequence"/>
</dbReference>
<dbReference type="GO" id="GO:0003777">
    <property type="term" value="F:microtubule motor activity"/>
    <property type="evidence" value="ECO:0007669"/>
    <property type="project" value="InterPro"/>
</dbReference>
<dbReference type="SMART" id="SM00129">
    <property type="entry name" value="KISc"/>
    <property type="match status" value="1"/>
</dbReference>
<gene>
    <name evidence="10" type="ORF">FVE85_9244</name>
</gene>
<dbReference type="InterPro" id="IPR001752">
    <property type="entry name" value="Kinesin_motor_dom"/>
</dbReference>
<feature type="compositionally biased region" description="Basic residues" evidence="6">
    <location>
        <begin position="1408"/>
        <end position="1417"/>
    </location>
</feature>
<dbReference type="InterPro" id="IPR001024">
    <property type="entry name" value="PLAT/LH2_dom"/>
</dbReference>
<dbReference type="EMBL" id="VRMN01000008">
    <property type="protein sequence ID" value="KAA8492972.1"/>
    <property type="molecule type" value="Genomic_DNA"/>
</dbReference>
<feature type="domain" description="Kinesin motor" evidence="7">
    <location>
        <begin position="751"/>
        <end position="1088"/>
    </location>
</feature>
<feature type="region of interest" description="Disordered" evidence="6">
    <location>
        <begin position="643"/>
        <end position="662"/>
    </location>
</feature>
<comment type="caution">
    <text evidence="3">Lacks conserved residue(s) required for the propagation of feature annotation.</text>
</comment>
<dbReference type="InterPro" id="IPR013784">
    <property type="entry name" value="Carb-bd-like_fold"/>
</dbReference>
<comment type="caution">
    <text evidence="10">The sequence shown here is derived from an EMBL/GenBank/DDBJ whole genome shotgun (WGS) entry which is preliminary data.</text>
</comment>
<dbReference type="PROSITE" id="PS51166">
    <property type="entry name" value="CBM20"/>
    <property type="match status" value="1"/>
</dbReference>
<dbReference type="Gene3D" id="3.40.850.10">
    <property type="entry name" value="Kinesin motor domain"/>
    <property type="match status" value="1"/>
</dbReference>
<dbReference type="InterPro" id="IPR027640">
    <property type="entry name" value="Kinesin-like_fam"/>
</dbReference>
<evidence type="ECO:0000256" key="5">
    <source>
        <dbReference type="SAM" id="Coils"/>
    </source>
</evidence>
<dbReference type="GO" id="GO:0015630">
    <property type="term" value="C:microtubule cytoskeleton"/>
    <property type="evidence" value="ECO:0007669"/>
    <property type="project" value="TreeGrafter"/>
</dbReference>
<dbReference type="PROSITE" id="PS50095">
    <property type="entry name" value="PLAT"/>
    <property type="match status" value="1"/>
</dbReference>
<feature type="coiled-coil region" evidence="5">
    <location>
        <begin position="534"/>
        <end position="561"/>
    </location>
</feature>
<dbReference type="InterPro" id="IPR013783">
    <property type="entry name" value="Ig-like_fold"/>
</dbReference>
<comment type="similarity">
    <text evidence="4">Belongs to the TRAFAC class myosin-kinesin ATPase superfamily. Kinesin family.</text>
</comment>
<feature type="region of interest" description="Disordered" evidence="6">
    <location>
        <begin position="1"/>
        <end position="48"/>
    </location>
</feature>
<dbReference type="SUPFAM" id="SSF49723">
    <property type="entry name" value="Lipase/lipooxygenase domain (PLAT/LH2 domain)"/>
    <property type="match status" value="1"/>
</dbReference>
<evidence type="ECO:0000256" key="1">
    <source>
        <dbReference type="ARBA" id="ARBA00022741"/>
    </source>
</evidence>
<keyword evidence="5" id="KW-0175">Coiled coil</keyword>
<feature type="coiled-coil region" evidence="5">
    <location>
        <begin position="1107"/>
        <end position="1250"/>
    </location>
</feature>
<dbReference type="PANTHER" id="PTHR47972:SF28">
    <property type="entry name" value="KINESIN-LIKE PROTEIN KLP-3"/>
    <property type="match status" value="1"/>
</dbReference>
<dbReference type="SMART" id="SM01065">
    <property type="entry name" value="CBM_2"/>
    <property type="match status" value="1"/>
</dbReference>
<accession>A0A5J4YQ18</accession>
<dbReference type="InterPro" id="IPR002044">
    <property type="entry name" value="CBM20"/>
</dbReference>
<evidence type="ECO:0000256" key="4">
    <source>
        <dbReference type="PROSITE-ProRule" id="PRU00283"/>
    </source>
</evidence>
<dbReference type="GO" id="GO:0008017">
    <property type="term" value="F:microtubule binding"/>
    <property type="evidence" value="ECO:0007669"/>
    <property type="project" value="InterPro"/>
</dbReference>
<dbReference type="PANTHER" id="PTHR47972">
    <property type="entry name" value="KINESIN-LIKE PROTEIN KLP-3"/>
    <property type="match status" value="1"/>
</dbReference>
<evidence type="ECO:0000256" key="6">
    <source>
        <dbReference type="SAM" id="MobiDB-lite"/>
    </source>
</evidence>
<evidence type="ECO:0000256" key="2">
    <source>
        <dbReference type="ARBA" id="ARBA00022840"/>
    </source>
</evidence>
<dbReference type="Pfam" id="PF00225">
    <property type="entry name" value="Kinesin"/>
    <property type="match status" value="1"/>
</dbReference>
<name>A0A5J4YQ18_PORPP</name>
<dbReference type="Pfam" id="PF01477">
    <property type="entry name" value="PLAT"/>
    <property type="match status" value="1"/>
</dbReference>
<evidence type="ECO:0000313" key="10">
    <source>
        <dbReference type="EMBL" id="KAA8492972.1"/>
    </source>
</evidence>
<dbReference type="Gene3D" id="2.40.180.10">
    <property type="entry name" value="Catalase core domain"/>
    <property type="match status" value="1"/>
</dbReference>
<feature type="binding site" evidence="4">
    <location>
        <begin position="845"/>
        <end position="852"/>
    </location>
    <ligand>
        <name>ATP</name>
        <dbReference type="ChEBI" id="CHEBI:30616"/>
    </ligand>
</feature>
<dbReference type="InterPro" id="IPR036961">
    <property type="entry name" value="Kinesin_motor_dom_sf"/>
</dbReference>
<dbReference type="SMART" id="SM00308">
    <property type="entry name" value="LH2"/>
    <property type="match status" value="1"/>
</dbReference>
<dbReference type="InterPro" id="IPR019821">
    <property type="entry name" value="Kinesin_motor_CS"/>
</dbReference>
<dbReference type="Pfam" id="PF00686">
    <property type="entry name" value="CBM_20"/>
    <property type="match status" value="1"/>
</dbReference>
<sequence>MMDDGSARLDFSVGSHENLNCSSSSSGGGSRRRRRDGGGVDENQDVPLATSSAVSDALAMYGSAVASVNQNGEKRRPLADLQTLSHSDERRHSNAHQRQKRHVYRISVLTGDVEFGGTQGAVYMTLYGDQRQTEELELAPAQRGSFARGEVDIFTLELEYLGNVGKVKMRHDGHGVYDAWKLERVMVEDTTLNRTWCFFCSTWLNVETRNEAVLRPKGGVGLGRGVARRRSSIMFGADFKLPCAVLMEEDIGSTNPEQGNTDEPSSVQFVRQRVRIQFQIQFFTKEDVCMYVSGSSPELGAFDPTKALRMFRVEEQTRGWRGQWQLEVEIDRIPVSDANPTPRLEYKFFTVDELTKRICWNAGEARFLEIPSSSPGKTEPISSLIDAKPMLVTDVWRATPMRHDSLRRNRIMNSASRGLDNESVSQLSAMRGASLTAAPSGSDFLVTPTPPTRHQPLHLDDCRTESETGFQSHTKAKASPFQTPAQPLRLEMAMRHQESTVHQTDHLLQAVQTQKLIENTEKLEKALVVTRALVKEREMRMSELDEQVAGLKRSNERERGELETELWIKRDEVAAAMVRIREVEEQLVHAHAQLEQSGAFVEHLQSQLITKPSLREIGVCTEEQGMLLSQPRAKCHVGIDPLVMSDSAKPDQPVSSVQQQQQQQSEMLHAKVELLHKQLHAFRDIHHELQTVFDENRRLIAQYQQVGESLCEMTAERNALKLDLGHAHERWKREHTERRRIFNELQNLRGNIRVFCRVRPIKESEGVNCVRIYSPDGVSAASNNSGSSLAHPDLSEQTQILLNGKSFEFDRVFGPQDGQETVYRATSDLVTSVLDGYNVCIFAYGQTGSGKTHTMSGTGDERGVNYRALDELFARSEERDKVFDTSIKVSMLEIYNEHLRDLISDPDGNFSANANKVDLKLGSDGVYAANLTWLDVYSVEQVWDIMNGAAQNRSSAKTAMNERSSRSHLILSVEVESINRVSGARTTGKLNMVDLAGSERVSRSQASGERLKEAQHINKSLSALADVFSALVNKAQHVPFRNSKLTFLLQDSLSGDSKTLMFVNVSPAEQDSSESVSSLMLASRVSKVELGKASKRSSSAVHDAAELVKATKLLNDAQGEIQAAKAREKTLSERHAKLTEACSALQLRVEDAEREKEKFRQEMLQAKDCATDERARLEEELDQVRERHNKDLQELVVLRTRVEDLEKNTTSREHQHQARSTPDTLLEVVVLELQEKNRQLRVDLELARSRTTTSQFAVMIPAAAGAQQPQPQQQTQPQQTQPQLLRRLMPLSDRTNEAVIHSSAQPMKERRTVHFAPDAEADREKEKVQAASSGVSRYQANTSTSTRRQSLSAVAPHGAKRIMHSGASVSGYRGLSAGHSASLGPDDAASGRHSRKTPGATSIVSMKPARRVARQPR</sequence>
<dbReference type="SUPFAM" id="SSF49452">
    <property type="entry name" value="Starch-binding domain-like"/>
    <property type="match status" value="1"/>
</dbReference>
<keyword evidence="11" id="KW-1185">Reference proteome</keyword>
<keyword evidence="4" id="KW-0505">Motor protein</keyword>
<keyword evidence="2 4" id="KW-0067">ATP-binding</keyword>
<evidence type="ECO:0000256" key="3">
    <source>
        <dbReference type="PROSITE-ProRule" id="PRU00152"/>
    </source>
</evidence>
<evidence type="ECO:0000259" key="7">
    <source>
        <dbReference type="PROSITE" id="PS50067"/>
    </source>
</evidence>
<evidence type="ECO:0000313" key="11">
    <source>
        <dbReference type="Proteomes" id="UP000324585"/>
    </source>
</evidence>
<feature type="compositionally biased region" description="Polar residues" evidence="6">
    <location>
        <begin position="1330"/>
        <end position="1352"/>
    </location>
</feature>
<dbReference type="FunFam" id="3.40.850.10:FF:000113">
    <property type="entry name" value="Kinesin-like protein"/>
    <property type="match status" value="1"/>
</dbReference>
<evidence type="ECO:0000259" key="8">
    <source>
        <dbReference type="PROSITE" id="PS50095"/>
    </source>
</evidence>
<dbReference type="InterPro" id="IPR027417">
    <property type="entry name" value="P-loop_NTPase"/>
</dbReference>
<protein>
    <submittedName>
        <fullName evidence="10">Kinesin-like protein KIN-14S</fullName>
    </submittedName>
</protein>